<dbReference type="Gene3D" id="1.10.30.10">
    <property type="entry name" value="High mobility group box domain"/>
    <property type="match status" value="2"/>
</dbReference>
<dbReference type="GO" id="GO:0006357">
    <property type="term" value="P:regulation of transcription by RNA polymerase II"/>
    <property type="evidence" value="ECO:0007669"/>
    <property type="project" value="TreeGrafter"/>
</dbReference>
<sequence length="223" mass="26091">RGISSQEGPKRPLTAYFRFMKDNHSAFREKNPGLNNVEIMKKIASAWRELPASQKQVYEEVKKADWQRYTEQLAAYRAQLTPAQAIALDEEKRKRWARRRSLRAKRELTALGKPKRPRSSFNIFVSENYQETEGISPVAKMKKLFTIWGEMSSSQKQPYVQLAQDDKVRYENEMTSWEARMVELGREDLIRIRKRKPTRETAQRAKAPSRQTAAKLKLTEGEE</sequence>
<accession>A0A852LAR5</accession>
<evidence type="ECO:0000256" key="11">
    <source>
        <dbReference type="ARBA" id="ARBA00040582"/>
    </source>
</evidence>
<evidence type="ECO:0000256" key="1">
    <source>
        <dbReference type="ARBA" id="ARBA00004436"/>
    </source>
</evidence>
<keyword evidence="3" id="KW-0677">Repeat</keyword>
<keyword evidence="6 14" id="KW-0238">DNA-binding</keyword>
<proteinExistence type="predicted"/>
<dbReference type="PANTHER" id="PTHR48112:SF36">
    <property type="entry name" value="TRANSCRIPTION FACTOR A, MITOCHONDRIAL"/>
    <property type="match status" value="1"/>
</dbReference>
<dbReference type="PROSITE" id="PS50118">
    <property type="entry name" value="HMG_BOX_2"/>
    <property type="match status" value="2"/>
</dbReference>
<evidence type="ECO:0000256" key="10">
    <source>
        <dbReference type="ARBA" id="ARBA00023271"/>
    </source>
</evidence>
<dbReference type="GO" id="GO:0005634">
    <property type="term" value="C:nucleus"/>
    <property type="evidence" value="ECO:0007669"/>
    <property type="project" value="UniProtKB-UniRule"/>
</dbReference>
<feature type="region of interest" description="Disordered" evidence="16">
    <location>
        <begin position="194"/>
        <end position="223"/>
    </location>
</feature>
<dbReference type="PANTHER" id="PTHR48112">
    <property type="entry name" value="HIGH MOBILITY GROUP PROTEIN DSP1"/>
    <property type="match status" value="1"/>
</dbReference>
<evidence type="ECO:0000256" key="13">
    <source>
        <dbReference type="ARBA" id="ARBA00046467"/>
    </source>
</evidence>
<evidence type="ECO:0000256" key="7">
    <source>
        <dbReference type="ARBA" id="ARBA00023128"/>
    </source>
</evidence>
<keyword evidence="5" id="KW-0805">Transcription regulation</keyword>
<comment type="function">
    <text evidence="12">Binds to the mitochondrial light strand promoter and functions in mitochondrial transcription regulation. Component of the mitochondrial transcription initiation complex, composed at least of TFB2M, TFAM and POLRMT that is required for basal transcription of mitochondrial DNA. In this complex, TFAM recruits POLRMT to a specific promoter whereas TFB2M induces structural changes in POLRMT to enable promoter opening and trapping of the DNA non-template strand. Required for accurate and efficient promoter recognition by the mitochondrial RNA polymerase. Promotes transcription initiation from the HSP1 and the light strand promoter by binding immediately upstream of transcriptional start sites. Is able to unwind DNA. Bends the mitochondrial light strand promoter DNA into a U-turn shape via its HMG boxes. Required for maintenance of normal levels of mitochondrial DNA. May play a role in organizing and compacting mitochondrial DNA.</text>
</comment>
<dbReference type="AlphaFoldDB" id="A0A852LAR5"/>
<feature type="DNA-binding region" description="HMG box" evidence="14">
    <location>
        <begin position="114"/>
        <end position="178"/>
    </location>
</feature>
<evidence type="ECO:0000256" key="5">
    <source>
        <dbReference type="ARBA" id="ARBA00023015"/>
    </source>
</evidence>
<dbReference type="FunFam" id="1.10.30.10:FF:000043">
    <property type="entry name" value="Transcription factor A, mitochondrial"/>
    <property type="match status" value="1"/>
</dbReference>
<dbReference type="Pfam" id="PF00505">
    <property type="entry name" value="HMG_box"/>
    <property type="match status" value="2"/>
</dbReference>
<feature type="domain" description="HMG box" evidence="17">
    <location>
        <begin position="114"/>
        <end position="178"/>
    </location>
</feature>
<keyword evidence="8" id="KW-0010">Activator</keyword>
<keyword evidence="2" id="KW-0597">Phosphoprotein</keyword>
<reference evidence="18" key="1">
    <citation type="submission" date="2020-02" db="EMBL/GenBank/DDBJ databases">
        <title>Bird 10,000 Genomes (B10K) Project - Family phase.</title>
        <authorList>
            <person name="Zhang G."/>
        </authorList>
    </citation>
    <scope>NUCLEOTIDE SEQUENCE</scope>
    <source>
        <strain evidence="18">B10K-DU-030-59</strain>
    </source>
</reference>
<feature type="domain" description="HMG box" evidence="17">
    <location>
        <begin position="9"/>
        <end position="77"/>
    </location>
</feature>
<comment type="subunit">
    <text evidence="13">Monomer; binds DNA as a monomer. Homodimer. Component of the mitochondrial transcription initiation complex, composed at least of TFB2M, TFAM and POLRMT. In this complex TFAM recruits POLRMT to the promoter whereas TFB2M induces structural changes in POLRMT to enable promoter opening and trapping of the DNA non-template strand. Upon metabolic stress, forms a complex composed of FOXO3, SIRT3, TFAM and POLRMT. Interacts with TFB1M and TFB2M. Interacts with CLPX; this enhances DNA-binding.</text>
</comment>
<dbReference type="GO" id="GO:0042645">
    <property type="term" value="C:mitochondrial nucleoid"/>
    <property type="evidence" value="ECO:0007669"/>
    <property type="project" value="UniProtKB-SubCell"/>
</dbReference>
<evidence type="ECO:0000259" key="17">
    <source>
        <dbReference type="PROSITE" id="PS50118"/>
    </source>
</evidence>
<gene>
    <name evidence="18" type="primary">Tfam</name>
    <name evidence="18" type="ORF">UROIND_R10561</name>
</gene>
<feature type="coiled-coil region" evidence="15">
    <location>
        <begin position="160"/>
        <end position="187"/>
    </location>
</feature>
<comment type="subcellular location">
    <subcellularLocation>
        <location evidence="1">Mitochondrion matrix</location>
        <location evidence="1">Mitochondrion nucleoid</location>
    </subcellularLocation>
</comment>
<keyword evidence="19" id="KW-1185">Reference proteome</keyword>
<keyword evidence="9" id="KW-0804">Transcription</keyword>
<evidence type="ECO:0000256" key="6">
    <source>
        <dbReference type="ARBA" id="ARBA00023125"/>
    </source>
</evidence>
<comment type="caution">
    <text evidence="18">The sequence shown here is derived from an EMBL/GenBank/DDBJ whole genome shotgun (WGS) entry which is preliminary data.</text>
</comment>
<keyword evidence="15" id="KW-0175">Coiled coil</keyword>
<evidence type="ECO:0000256" key="9">
    <source>
        <dbReference type="ARBA" id="ARBA00023163"/>
    </source>
</evidence>
<dbReference type="Proteomes" id="UP000654395">
    <property type="component" value="Unassembled WGS sequence"/>
</dbReference>
<evidence type="ECO:0000256" key="3">
    <source>
        <dbReference type="ARBA" id="ARBA00022737"/>
    </source>
</evidence>
<dbReference type="OrthoDB" id="5550281at2759"/>
<feature type="DNA-binding region" description="HMG box" evidence="14">
    <location>
        <begin position="9"/>
        <end position="77"/>
    </location>
</feature>
<dbReference type="GO" id="GO:0003677">
    <property type="term" value="F:DNA binding"/>
    <property type="evidence" value="ECO:0007669"/>
    <property type="project" value="UniProtKB-UniRule"/>
</dbReference>
<evidence type="ECO:0000256" key="14">
    <source>
        <dbReference type="PROSITE-ProRule" id="PRU00267"/>
    </source>
</evidence>
<name>A0A852LAR5_UROIN</name>
<protein>
    <recommendedName>
        <fullName evidence="11">Transcription factor A, mitochondrial</fullName>
    </recommendedName>
</protein>
<evidence type="ECO:0000256" key="16">
    <source>
        <dbReference type="SAM" id="MobiDB-lite"/>
    </source>
</evidence>
<keyword evidence="10" id="KW-1135">Mitochondrion nucleoid</keyword>
<dbReference type="SUPFAM" id="SSF47095">
    <property type="entry name" value="HMG-box"/>
    <property type="match status" value="2"/>
</dbReference>
<evidence type="ECO:0000256" key="2">
    <source>
        <dbReference type="ARBA" id="ARBA00022553"/>
    </source>
</evidence>
<evidence type="ECO:0000313" key="19">
    <source>
        <dbReference type="Proteomes" id="UP000654395"/>
    </source>
</evidence>
<dbReference type="InterPro" id="IPR050342">
    <property type="entry name" value="HMGB"/>
</dbReference>
<evidence type="ECO:0000256" key="4">
    <source>
        <dbReference type="ARBA" id="ARBA00022946"/>
    </source>
</evidence>
<keyword evidence="14" id="KW-0539">Nucleus</keyword>
<dbReference type="SMART" id="SM00398">
    <property type="entry name" value="HMG"/>
    <property type="match status" value="2"/>
</dbReference>
<dbReference type="EMBL" id="WBNH01011737">
    <property type="protein sequence ID" value="NXX86020.1"/>
    <property type="molecule type" value="Genomic_DNA"/>
</dbReference>
<evidence type="ECO:0000256" key="15">
    <source>
        <dbReference type="SAM" id="Coils"/>
    </source>
</evidence>
<feature type="non-terminal residue" evidence="18">
    <location>
        <position position="223"/>
    </location>
</feature>
<organism evidence="18 19">
    <name type="scientific">Urocolius indicus</name>
    <name type="common">Red-faced mousebird</name>
    <name type="synonym">Colius indicus</name>
    <dbReference type="NCBI Taxonomy" id="458196"/>
    <lineage>
        <taxon>Eukaryota</taxon>
        <taxon>Metazoa</taxon>
        <taxon>Chordata</taxon>
        <taxon>Craniata</taxon>
        <taxon>Vertebrata</taxon>
        <taxon>Euteleostomi</taxon>
        <taxon>Archelosauria</taxon>
        <taxon>Archosauria</taxon>
        <taxon>Dinosauria</taxon>
        <taxon>Saurischia</taxon>
        <taxon>Theropoda</taxon>
        <taxon>Coelurosauria</taxon>
        <taxon>Aves</taxon>
        <taxon>Neognathae</taxon>
        <taxon>Neoaves</taxon>
        <taxon>Telluraves</taxon>
        <taxon>Coraciimorphae</taxon>
        <taxon>Coliiformes</taxon>
        <taxon>Coliidae</taxon>
        <taxon>Urocolius</taxon>
    </lineage>
</organism>
<evidence type="ECO:0000313" key="18">
    <source>
        <dbReference type="EMBL" id="NXX86020.1"/>
    </source>
</evidence>
<feature type="non-terminal residue" evidence="18">
    <location>
        <position position="1"/>
    </location>
</feature>
<keyword evidence="7" id="KW-0496">Mitochondrion</keyword>
<evidence type="ECO:0000256" key="8">
    <source>
        <dbReference type="ARBA" id="ARBA00023159"/>
    </source>
</evidence>
<dbReference type="InterPro" id="IPR009071">
    <property type="entry name" value="HMG_box_dom"/>
</dbReference>
<dbReference type="InterPro" id="IPR036910">
    <property type="entry name" value="HMG_box_dom_sf"/>
</dbReference>
<evidence type="ECO:0000256" key="12">
    <source>
        <dbReference type="ARBA" id="ARBA00045216"/>
    </source>
</evidence>
<keyword evidence="4" id="KW-0809">Transit peptide</keyword>